<dbReference type="EMBL" id="KK365189">
    <property type="protein sequence ID" value="KCZ80299.1"/>
    <property type="molecule type" value="Genomic_DNA"/>
</dbReference>
<evidence type="ECO:0000256" key="2">
    <source>
        <dbReference type="SAM" id="SignalP"/>
    </source>
</evidence>
<evidence type="ECO:0000313" key="3">
    <source>
        <dbReference type="EMBL" id="KCZ80299.1"/>
    </source>
</evidence>
<feature type="compositionally biased region" description="Basic residues" evidence="1">
    <location>
        <begin position="73"/>
        <end position="90"/>
    </location>
</feature>
<dbReference type="OrthoDB" id="10426018at2759"/>
<feature type="compositionally biased region" description="Basic and acidic residues" evidence="1">
    <location>
        <begin position="46"/>
        <end position="56"/>
    </location>
</feature>
<dbReference type="AlphaFoldDB" id="A0A059EZW8"/>
<accession>A0A059EZW8</accession>
<reference evidence="3 4" key="2">
    <citation type="submission" date="2014-03" db="EMBL/GenBank/DDBJ databases">
        <title>The Genome Sequence of Anncaliia algerae insect isolate PRA339.</title>
        <authorList>
            <consortium name="The Broad Institute Genome Sequencing Platform"/>
            <consortium name="The Broad Institute Genome Sequencing Center for Infectious Disease"/>
            <person name="Cuomo C."/>
            <person name="Becnel J."/>
            <person name="Sanscrainte N."/>
            <person name="Walker B."/>
            <person name="Young S.K."/>
            <person name="Zeng Q."/>
            <person name="Gargeya S."/>
            <person name="Fitzgerald M."/>
            <person name="Haas B."/>
            <person name="Abouelleil A."/>
            <person name="Alvarado L."/>
            <person name="Arachchi H.M."/>
            <person name="Berlin A.M."/>
            <person name="Chapman S.B."/>
            <person name="Dewar J."/>
            <person name="Goldberg J."/>
            <person name="Griggs A."/>
            <person name="Gujja S."/>
            <person name="Hansen M."/>
            <person name="Howarth C."/>
            <person name="Imamovic A."/>
            <person name="Larimer J."/>
            <person name="McCowan C."/>
            <person name="Murphy C."/>
            <person name="Neiman D."/>
            <person name="Pearson M."/>
            <person name="Priest M."/>
            <person name="Roberts A."/>
            <person name="Saif S."/>
            <person name="Shea T."/>
            <person name="Sisk P."/>
            <person name="Sykes S."/>
            <person name="Wortman J."/>
            <person name="Nusbaum C."/>
            <person name="Birren B."/>
        </authorList>
    </citation>
    <scope>NUCLEOTIDE SEQUENCE [LARGE SCALE GENOMIC DNA]</scope>
    <source>
        <strain evidence="3 4">PRA339</strain>
    </source>
</reference>
<keyword evidence="2" id="KW-0732">Signal</keyword>
<reference evidence="4" key="1">
    <citation type="submission" date="2013-02" db="EMBL/GenBank/DDBJ databases">
        <authorList>
            <consortium name="The Broad Institute Genome Sequencing Platform"/>
            <person name="Cuomo C."/>
            <person name="Becnel J."/>
            <person name="Sanscrainte N."/>
            <person name="Walker B."/>
            <person name="Young S.K."/>
            <person name="Zeng Q."/>
            <person name="Gargeya S."/>
            <person name="Fitzgerald M."/>
            <person name="Haas B."/>
            <person name="Abouelleil A."/>
            <person name="Alvarado L."/>
            <person name="Arachchi H.M."/>
            <person name="Berlin A.M."/>
            <person name="Chapman S.B."/>
            <person name="Dewar J."/>
            <person name="Goldberg J."/>
            <person name="Griggs A."/>
            <person name="Gujja S."/>
            <person name="Hansen M."/>
            <person name="Howarth C."/>
            <person name="Imamovic A."/>
            <person name="Larimer J."/>
            <person name="McCowan C."/>
            <person name="Murphy C."/>
            <person name="Neiman D."/>
            <person name="Pearson M."/>
            <person name="Priest M."/>
            <person name="Roberts A."/>
            <person name="Saif S."/>
            <person name="Shea T."/>
            <person name="Sisk P."/>
            <person name="Sykes S."/>
            <person name="Wortman J."/>
            <person name="Nusbaum C."/>
            <person name="Birren B."/>
        </authorList>
    </citation>
    <scope>NUCLEOTIDE SEQUENCE [LARGE SCALE GENOMIC DNA]</scope>
    <source>
        <strain evidence="4">PRA339</strain>
    </source>
</reference>
<sequence>MNLLKYSQASILTFILMLRLAHAADFAYQLIKTIGSKVISNPLTRGEYRASKKEEEYSPSTSSSEEEEVRSSSKSKIKSKIAKGEKKKRGKKEEEYSPSTSSSSSAEEEYK</sequence>
<evidence type="ECO:0000313" key="4">
    <source>
        <dbReference type="Proteomes" id="UP000030655"/>
    </source>
</evidence>
<dbReference type="HOGENOM" id="CLU_2157750_0_0_1"/>
<evidence type="ECO:0000256" key="1">
    <source>
        <dbReference type="SAM" id="MobiDB-lite"/>
    </source>
</evidence>
<name>A0A059EZW8_9MICR</name>
<protein>
    <submittedName>
        <fullName evidence="3">Uncharacterized protein</fullName>
    </submittedName>
</protein>
<feature type="signal peptide" evidence="2">
    <location>
        <begin position="1"/>
        <end position="23"/>
    </location>
</feature>
<dbReference type="VEuPathDB" id="MicrosporidiaDB:H312_02301"/>
<proteinExistence type="predicted"/>
<gene>
    <name evidence="3" type="ORF">H312_02301</name>
</gene>
<keyword evidence="4" id="KW-1185">Reference proteome</keyword>
<organism evidence="3 4">
    <name type="scientific">Anncaliia algerae PRA339</name>
    <dbReference type="NCBI Taxonomy" id="1288291"/>
    <lineage>
        <taxon>Eukaryota</taxon>
        <taxon>Fungi</taxon>
        <taxon>Fungi incertae sedis</taxon>
        <taxon>Microsporidia</taxon>
        <taxon>Tubulinosematoidea</taxon>
        <taxon>Tubulinosematidae</taxon>
        <taxon>Anncaliia</taxon>
    </lineage>
</organism>
<feature type="chain" id="PRO_5001571687" evidence="2">
    <location>
        <begin position="24"/>
        <end position="111"/>
    </location>
</feature>
<dbReference type="Proteomes" id="UP000030655">
    <property type="component" value="Unassembled WGS sequence"/>
</dbReference>
<feature type="region of interest" description="Disordered" evidence="1">
    <location>
        <begin position="43"/>
        <end position="111"/>
    </location>
</feature>